<evidence type="ECO:0000256" key="1">
    <source>
        <dbReference type="ARBA" id="ARBA00023125"/>
    </source>
</evidence>
<dbReference type="OrthoDB" id="9809994at2"/>
<evidence type="ECO:0000313" key="4">
    <source>
        <dbReference type="EMBL" id="EDM75562.1"/>
    </source>
</evidence>
<evidence type="ECO:0000256" key="2">
    <source>
        <dbReference type="PROSITE-ProRule" id="PRU00335"/>
    </source>
</evidence>
<dbReference type="SUPFAM" id="SSF46689">
    <property type="entry name" value="Homeodomain-like"/>
    <property type="match status" value="1"/>
</dbReference>
<dbReference type="InterPro" id="IPR009057">
    <property type="entry name" value="Homeodomain-like_sf"/>
</dbReference>
<dbReference type="GO" id="GO:0003700">
    <property type="term" value="F:DNA-binding transcription factor activity"/>
    <property type="evidence" value="ECO:0007669"/>
    <property type="project" value="TreeGrafter"/>
</dbReference>
<reference evidence="4 5" key="1">
    <citation type="submission" date="2007-06" db="EMBL/GenBank/DDBJ databases">
        <authorList>
            <person name="Shimkets L."/>
            <person name="Ferriera S."/>
            <person name="Johnson J."/>
            <person name="Kravitz S."/>
            <person name="Beeson K."/>
            <person name="Sutton G."/>
            <person name="Rogers Y.-H."/>
            <person name="Friedman R."/>
            <person name="Frazier M."/>
            <person name="Venter J.C."/>
        </authorList>
    </citation>
    <scope>NUCLEOTIDE SEQUENCE [LARGE SCALE GENOMIC DNA]</scope>
    <source>
        <strain evidence="4 5">SIR-1</strain>
    </source>
</reference>
<dbReference type="PANTHER" id="PTHR30055">
    <property type="entry name" value="HTH-TYPE TRANSCRIPTIONAL REGULATOR RUTR"/>
    <property type="match status" value="1"/>
</dbReference>
<dbReference type="SUPFAM" id="SSF48498">
    <property type="entry name" value="Tetracyclin repressor-like, C-terminal domain"/>
    <property type="match status" value="1"/>
</dbReference>
<evidence type="ECO:0000259" key="3">
    <source>
        <dbReference type="PROSITE" id="PS50977"/>
    </source>
</evidence>
<dbReference type="Gene3D" id="1.10.357.10">
    <property type="entry name" value="Tetracycline Repressor, domain 2"/>
    <property type="match status" value="1"/>
</dbReference>
<dbReference type="InterPro" id="IPR001647">
    <property type="entry name" value="HTH_TetR"/>
</dbReference>
<dbReference type="PROSITE" id="PS50977">
    <property type="entry name" value="HTH_TETR_2"/>
    <property type="match status" value="1"/>
</dbReference>
<dbReference type="AlphaFoldDB" id="A6GEX0"/>
<dbReference type="GO" id="GO:0000976">
    <property type="term" value="F:transcription cis-regulatory region binding"/>
    <property type="evidence" value="ECO:0007669"/>
    <property type="project" value="TreeGrafter"/>
</dbReference>
<name>A6GEX0_9BACT</name>
<dbReference type="Gene3D" id="1.10.10.60">
    <property type="entry name" value="Homeodomain-like"/>
    <property type="match status" value="1"/>
</dbReference>
<feature type="domain" description="HTH tetR-type" evidence="3">
    <location>
        <begin position="20"/>
        <end position="80"/>
    </location>
</feature>
<gene>
    <name evidence="4" type="ORF">PPSIR1_28911</name>
</gene>
<dbReference type="STRING" id="391625.PPSIR1_28911"/>
<feature type="DNA-binding region" description="H-T-H motif" evidence="2">
    <location>
        <begin position="43"/>
        <end position="62"/>
    </location>
</feature>
<keyword evidence="5" id="KW-1185">Reference proteome</keyword>
<dbReference type="Pfam" id="PF00440">
    <property type="entry name" value="TetR_N"/>
    <property type="match status" value="1"/>
</dbReference>
<dbReference type="PANTHER" id="PTHR30055:SF226">
    <property type="entry name" value="HTH-TYPE TRANSCRIPTIONAL REGULATOR PKSA"/>
    <property type="match status" value="1"/>
</dbReference>
<dbReference type="Proteomes" id="UP000005801">
    <property type="component" value="Unassembled WGS sequence"/>
</dbReference>
<organism evidence="4 5">
    <name type="scientific">Plesiocystis pacifica SIR-1</name>
    <dbReference type="NCBI Taxonomy" id="391625"/>
    <lineage>
        <taxon>Bacteria</taxon>
        <taxon>Pseudomonadati</taxon>
        <taxon>Myxococcota</taxon>
        <taxon>Polyangia</taxon>
        <taxon>Nannocystales</taxon>
        <taxon>Nannocystaceae</taxon>
        <taxon>Plesiocystis</taxon>
    </lineage>
</organism>
<dbReference type="eggNOG" id="COG1309">
    <property type="taxonomic scope" value="Bacteria"/>
</dbReference>
<dbReference type="InterPro" id="IPR036271">
    <property type="entry name" value="Tet_transcr_reg_TetR-rel_C_sf"/>
</dbReference>
<proteinExistence type="predicted"/>
<comment type="caution">
    <text evidence="4">The sequence shown here is derived from an EMBL/GenBank/DDBJ whole genome shotgun (WGS) entry which is preliminary data.</text>
</comment>
<sequence>MARSPSSKRERRSIREESRAVYRQAIREAAMRVFGRTGYREAKITDIASEAGVATGTLYNYFSSKEDIFNSIREESRNILRASLEKSECIRDPVERMCERTRLMLGFLEDHGALFSIHMQTSSLHDMHKDDEDAAFRREILEMFIGDIDQAGERMRQDYPSLILATAVGGLIQSTILTWVEAGCPAGLRENTQTIMDLFLHGAAKR</sequence>
<dbReference type="RefSeq" id="WP_006975260.1">
    <property type="nucleotide sequence ID" value="NZ_ABCS01000087.1"/>
</dbReference>
<dbReference type="PRINTS" id="PR00455">
    <property type="entry name" value="HTHTETR"/>
</dbReference>
<protein>
    <submittedName>
        <fullName evidence="4">Transcriptional regulator, TetR family protein</fullName>
    </submittedName>
</protein>
<keyword evidence="1 2" id="KW-0238">DNA-binding</keyword>
<dbReference type="InterPro" id="IPR050109">
    <property type="entry name" value="HTH-type_TetR-like_transc_reg"/>
</dbReference>
<accession>A6GEX0</accession>
<evidence type="ECO:0000313" key="5">
    <source>
        <dbReference type="Proteomes" id="UP000005801"/>
    </source>
</evidence>
<dbReference type="EMBL" id="ABCS01000087">
    <property type="protein sequence ID" value="EDM75562.1"/>
    <property type="molecule type" value="Genomic_DNA"/>
</dbReference>